<dbReference type="GO" id="GO:0000289">
    <property type="term" value="P:nuclear-transcribed mRNA poly(A) tail shortening"/>
    <property type="evidence" value="ECO:0007669"/>
    <property type="project" value="TreeGrafter"/>
</dbReference>
<comment type="subcellular location">
    <subcellularLocation>
        <location evidence="1">Cytoplasm</location>
        <location evidence="1">P-body</location>
    </subcellularLocation>
    <subcellularLocation>
        <location evidence="2">Cytoplasm</location>
        <location evidence="2">Cytosol</location>
    </subcellularLocation>
</comment>
<dbReference type="AlphaFoldDB" id="A0A8H7VC05"/>
<dbReference type="PROSITE" id="PS50105">
    <property type="entry name" value="SAM_DOMAIN"/>
    <property type="match status" value="1"/>
</dbReference>
<feature type="region of interest" description="Disordered" evidence="9">
    <location>
        <begin position="237"/>
        <end position="276"/>
    </location>
</feature>
<feature type="compositionally biased region" description="Low complexity" evidence="9">
    <location>
        <begin position="614"/>
        <end position="623"/>
    </location>
</feature>
<dbReference type="GO" id="GO:0000932">
    <property type="term" value="C:P-body"/>
    <property type="evidence" value="ECO:0007669"/>
    <property type="project" value="UniProtKB-SubCell"/>
</dbReference>
<feature type="region of interest" description="Disordered" evidence="9">
    <location>
        <begin position="1"/>
        <end position="55"/>
    </location>
</feature>
<feature type="region of interest" description="Disordered" evidence="9">
    <location>
        <begin position="432"/>
        <end position="458"/>
    </location>
</feature>
<evidence type="ECO:0000259" key="10">
    <source>
        <dbReference type="PROSITE" id="PS50105"/>
    </source>
</evidence>
<comment type="function">
    <text evidence="8">RNA-binding protein involved in post-transcriptional regulation through transcript degradation.</text>
</comment>
<feature type="region of interest" description="Disordered" evidence="9">
    <location>
        <begin position="311"/>
        <end position="351"/>
    </location>
</feature>
<dbReference type="Pfam" id="PF07647">
    <property type="entry name" value="SAM_2"/>
    <property type="match status" value="1"/>
</dbReference>
<gene>
    <name evidence="11" type="ORF">INT45_004166</name>
</gene>
<comment type="caution">
    <text evidence="11">The sequence shown here is derived from an EMBL/GenBank/DDBJ whole genome shotgun (WGS) entry which is preliminary data.</text>
</comment>
<evidence type="ECO:0000256" key="4">
    <source>
        <dbReference type="ARBA" id="ARBA00022490"/>
    </source>
</evidence>
<feature type="compositionally biased region" description="Low complexity" evidence="9">
    <location>
        <begin position="472"/>
        <end position="483"/>
    </location>
</feature>
<evidence type="ECO:0000256" key="9">
    <source>
        <dbReference type="SAM" id="MobiDB-lite"/>
    </source>
</evidence>
<comment type="subunit">
    <text evidence="6">Monomer. Binds to RNA.</text>
</comment>
<evidence type="ECO:0000256" key="7">
    <source>
        <dbReference type="ARBA" id="ARBA00024136"/>
    </source>
</evidence>
<dbReference type="GO" id="GO:0003729">
    <property type="term" value="F:mRNA binding"/>
    <property type="evidence" value="ECO:0007669"/>
    <property type="project" value="InterPro"/>
</dbReference>
<dbReference type="EMBL" id="JAEPRB010000285">
    <property type="protein sequence ID" value="KAG2217611.1"/>
    <property type="molecule type" value="Genomic_DNA"/>
</dbReference>
<dbReference type="Pfam" id="PF25479">
    <property type="entry name" value="Vts1"/>
    <property type="match status" value="1"/>
</dbReference>
<proteinExistence type="inferred from homology"/>
<keyword evidence="5" id="KW-0694">RNA-binding</keyword>
<feature type="compositionally biased region" description="Low complexity" evidence="9">
    <location>
        <begin position="239"/>
        <end position="255"/>
    </location>
</feature>
<feature type="region of interest" description="Disordered" evidence="9">
    <location>
        <begin position="471"/>
        <end position="627"/>
    </location>
</feature>
<dbReference type="CDD" id="cd09556">
    <property type="entry name" value="SAM_VTS1_fungal"/>
    <property type="match status" value="1"/>
</dbReference>
<feature type="compositionally biased region" description="Low complexity" evidence="9">
    <location>
        <begin position="590"/>
        <end position="600"/>
    </location>
</feature>
<dbReference type="InterPro" id="IPR013761">
    <property type="entry name" value="SAM/pointed_sf"/>
</dbReference>
<dbReference type="PANTHER" id="PTHR12515">
    <property type="entry name" value="STERILE ALPHA MOTIF DOMAIN CONTAINING PROTEIN 4-RELATED"/>
    <property type="match status" value="1"/>
</dbReference>
<evidence type="ECO:0000256" key="6">
    <source>
        <dbReference type="ARBA" id="ARBA00024046"/>
    </source>
</evidence>
<evidence type="ECO:0000313" key="11">
    <source>
        <dbReference type="EMBL" id="KAG2217611.1"/>
    </source>
</evidence>
<comment type="similarity">
    <text evidence="3">Belongs to the VTS1 family.</text>
</comment>
<sequence length="712" mass="77846">MSAAAAAAAAAVASSSSEQQQQQYPVKSSSSTLRPPSSETTTVPPSRTFQQRNPRPLSEVIRPDSYISPEIQYIYYIAEALDKWFEDLQEYEHNLESMASASLDTRFKDELQHVDQWFSYLNEAERTATVYSLLQHSSQVQIRFFITVLQQMGKKDPVGSLLSPAHPEKSDMQAQLAGAMAKAELEASQKLLSVLPYRTGHSSAAIAAAAARNVDRHSFALGEADEHRLLSSLGPDFLTSSSSSTSRPNSTTSSSFGAMMEESFNRPTSSGARLKPSRAAAMYNNVGTTARPRSVIEGDLSSIFSNSGNNSNTSWSGFNSGRTQQPGGGGMAGIDPHRASTGRPKSADISNWSFGLSGDHVTAATGNVNSSSSPWGSLSPTMSTFSEHAKTIERPSSASDIDQLAMLANNWKVTGGGGRNVILNDDTKRFPRRRNHPVVTSAAGKATSIPGTVPESDERNQVADIVLSMYDNNTTTSNNNNNNGPIPQQSTSANSFGGASTPTTPTTSKRLSSRPTSPVPASSNSATLSPYNNAPRSPRQQQHNPRSHLQQQQQQQQTPGFGRFLNPNDLVEGDYDYLSDHSESSNVSGRNNYHPRYNNNNRKKFGQRGGGGNSNMNNNGNNQQKEKKYSDVVDLQLLEDVPGWLRSLRLHKYNNIFETMKWQDMVKLSNDDLEAKGVAALGARRKMLKVFDQVKQHCEKNVKWFLTIIYYP</sequence>
<feature type="compositionally biased region" description="Low complexity" evidence="9">
    <location>
        <begin position="500"/>
        <end position="516"/>
    </location>
</feature>
<dbReference type="PANTHER" id="PTHR12515:SF5">
    <property type="entry name" value="PROTEIN SMAUG"/>
    <property type="match status" value="1"/>
</dbReference>
<organism evidence="11 12">
    <name type="scientific">Circinella minor</name>
    <dbReference type="NCBI Taxonomy" id="1195481"/>
    <lineage>
        <taxon>Eukaryota</taxon>
        <taxon>Fungi</taxon>
        <taxon>Fungi incertae sedis</taxon>
        <taxon>Mucoromycota</taxon>
        <taxon>Mucoromycotina</taxon>
        <taxon>Mucoromycetes</taxon>
        <taxon>Mucorales</taxon>
        <taxon>Lichtheimiaceae</taxon>
        <taxon>Circinella</taxon>
    </lineage>
</organism>
<dbReference type="Gene3D" id="1.10.150.50">
    <property type="entry name" value="Transcription Factor, Ets-1"/>
    <property type="match status" value="1"/>
</dbReference>
<evidence type="ECO:0000313" key="12">
    <source>
        <dbReference type="Proteomes" id="UP000646827"/>
    </source>
</evidence>
<reference evidence="11 12" key="1">
    <citation type="submission" date="2020-12" db="EMBL/GenBank/DDBJ databases">
        <title>Metabolic potential, ecology and presence of endohyphal bacteria is reflected in genomic diversity of Mucoromycotina.</title>
        <authorList>
            <person name="Muszewska A."/>
            <person name="Okrasinska A."/>
            <person name="Steczkiewicz K."/>
            <person name="Drgas O."/>
            <person name="Orlowska M."/>
            <person name="Perlinska-Lenart U."/>
            <person name="Aleksandrzak-Piekarczyk T."/>
            <person name="Szatraj K."/>
            <person name="Zielenkiewicz U."/>
            <person name="Pilsyk S."/>
            <person name="Malc E."/>
            <person name="Mieczkowski P."/>
            <person name="Kruszewska J.S."/>
            <person name="Biernat P."/>
            <person name="Pawlowska J."/>
        </authorList>
    </citation>
    <scope>NUCLEOTIDE SEQUENCE [LARGE SCALE GENOMIC DNA]</scope>
    <source>
        <strain evidence="11 12">CBS 142.35</strain>
    </source>
</reference>
<feature type="domain" description="SAM" evidence="10">
    <location>
        <begin position="639"/>
        <end position="697"/>
    </location>
</feature>
<accession>A0A8H7VC05</accession>
<evidence type="ECO:0000256" key="5">
    <source>
        <dbReference type="ARBA" id="ARBA00022884"/>
    </source>
</evidence>
<dbReference type="Proteomes" id="UP000646827">
    <property type="component" value="Unassembled WGS sequence"/>
</dbReference>
<dbReference type="GO" id="GO:0005829">
    <property type="term" value="C:cytosol"/>
    <property type="evidence" value="ECO:0007669"/>
    <property type="project" value="UniProtKB-SubCell"/>
</dbReference>
<keyword evidence="4" id="KW-0963">Cytoplasm</keyword>
<evidence type="ECO:0000256" key="1">
    <source>
        <dbReference type="ARBA" id="ARBA00004201"/>
    </source>
</evidence>
<feature type="compositionally biased region" description="Low complexity" evidence="9">
    <location>
        <begin position="1"/>
        <end position="48"/>
    </location>
</feature>
<dbReference type="InterPro" id="IPR050897">
    <property type="entry name" value="SMAUG/VTS1_RNA-bind"/>
</dbReference>
<dbReference type="SUPFAM" id="SSF47769">
    <property type="entry name" value="SAM/Pointed domain"/>
    <property type="match status" value="1"/>
</dbReference>
<keyword evidence="12" id="KW-1185">Reference proteome</keyword>
<dbReference type="InterPro" id="IPR057327">
    <property type="entry name" value="Vts1_dom"/>
</dbReference>
<evidence type="ECO:0000256" key="3">
    <source>
        <dbReference type="ARBA" id="ARBA00007325"/>
    </source>
</evidence>
<name>A0A8H7VC05_9FUNG</name>
<dbReference type="SMART" id="SM00454">
    <property type="entry name" value="SAM"/>
    <property type="match status" value="1"/>
</dbReference>
<feature type="compositionally biased region" description="Polar residues" evidence="9">
    <location>
        <begin position="519"/>
        <end position="549"/>
    </location>
</feature>
<protein>
    <recommendedName>
        <fullName evidence="7">RNA-binding protein VTS1</fullName>
    </recommendedName>
</protein>
<feature type="compositionally biased region" description="Low complexity" evidence="9">
    <location>
        <begin position="311"/>
        <end position="321"/>
    </location>
</feature>
<dbReference type="InterPro" id="IPR037635">
    <property type="entry name" value="VTS1_SAM"/>
</dbReference>
<dbReference type="OrthoDB" id="2155283at2759"/>
<dbReference type="InterPro" id="IPR001660">
    <property type="entry name" value="SAM"/>
</dbReference>
<evidence type="ECO:0000256" key="2">
    <source>
        <dbReference type="ARBA" id="ARBA00004514"/>
    </source>
</evidence>
<evidence type="ECO:0000256" key="8">
    <source>
        <dbReference type="ARBA" id="ARBA00054767"/>
    </source>
</evidence>
<feature type="compositionally biased region" description="Polar residues" evidence="9">
    <location>
        <begin position="484"/>
        <end position="498"/>
    </location>
</feature>